<evidence type="ECO:0000256" key="5">
    <source>
        <dbReference type="RuleBase" id="RU000437"/>
    </source>
</evidence>
<accession>A0ABR0GTD0</accession>
<comment type="similarity">
    <text evidence="1 5">Belongs to the NAD-dependent glycerol-3-phosphate dehydrogenase family.</text>
</comment>
<dbReference type="SUPFAM" id="SSF51735">
    <property type="entry name" value="NAD(P)-binding Rossmann-fold domains"/>
    <property type="match status" value="1"/>
</dbReference>
<evidence type="ECO:0000256" key="2">
    <source>
        <dbReference type="ARBA" id="ARBA00023002"/>
    </source>
</evidence>
<feature type="compositionally biased region" description="Polar residues" evidence="7">
    <location>
        <begin position="1"/>
        <end position="11"/>
    </location>
</feature>
<protein>
    <recommendedName>
        <fullName evidence="6">Glycerol-3-phosphate dehydrogenase [NAD(+)]</fullName>
        <ecNumber evidence="6">1.1.1.8</ecNumber>
    </recommendedName>
</protein>
<dbReference type="GeneID" id="87904921"/>
<dbReference type="Pfam" id="PF01210">
    <property type="entry name" value="NAD_Gly3P_dh_N"/>
    <property type="match status" value="1"/>
</dbReference>
<dbReference type="InterPro" id="IPR011128">
    <property type="entry name" value="G3P_DH_NAD-dep_N"/>
</dbReference>
<reference evidence="10 11" key="1">
    <citation type="journal article" date="2023" name="bioRxiv">
        <title>High-quality genome assemblies of four members of thePodospora anserinaspecies complex.</title>
        <authorList>
            <person name="Ament-Velasquez S.L."/>
            <person name="Vogan A.A."/>
            <person name="Wallerman O."/>
            <person name="Hartmann F."/>
            <person name="Gautier V."/>
            <person name="Silar P."/>
            <person name="Giraud T."/>
            <person name="Johannesson H."/>
        </authorList>
    </citation>
    <scope>NUCLEOTIDE SEQUENCE [LARGE SCALE GENOMIC DNA]</scope>
    <source>
        <strain evidence="10 11">CBS 415.72m</strain>
    </source>
</reference>
<evidence type="ECO:0000259" key="8">
    <source>
        <dbReference type="Pfam" id="PF01210"/>
    </source>
</evidence>
<dbReference type="SUPFAM" id="SSF48179">
    <property type="entry name" value="6-phosphogluconate dehydrogenase C-terminal domain-like"/>
    <property type="match status" value="1"/>
</dbReference>
<comment type="caution">
    <text evidence="10">The sequence shown here is derived from an EMBL/GenBank/DDBJ whole genome shotgun (WGS) entry which is preliminary data.</text>
</comment>
<dbReference type="Proteomes" id="UP001323405">
    <property type="component" value="Unassembled WGS sequence"/>
</dbReference>
<dbReference type="InterPro" id="IPR008927">
    <property type="entry name" value="6-PGluconate_DH-like_C_sf"/>
</dbReference>
<proteinExistence type="inferred from homology"/>
<dbReference type="RefSeq" id="XP_062747943.1">
    <property type="nucleotide sequence ID" value="XM_062885014.1"/>
</dbReference>
<evidence type="ECO:0000256" key="4">
    <source>
        <dbReference type="ARBA" id="ARBA00048683"/>
    </source>
</evidence>
<dbReference type="InterPro" id="IPR006109">
    <property type="entry name" value="G3P_DH_NAD-dep_C"/>
</dbReference>
<gene>
    <name evidence="10" type="primary">GPD1</name>
    <name evidence="10" type="ORF">QC762_106190</name>
</gene>
<organism evidence="10 11">
    <name type="scientific">Podospora pseudocomata</name>
    <dbReference type="NCBI Taxonomy" id="2093779"/>
    <lineage>
        <taxon>Eukaryota</taxon>
        <taxon>Fungi</taxon>
        <taxon>Dikarya</taxon>
        <taxon>Ascomycota</taxon>
        <taxon>Pezizomycotina</taxon>
        <taxon>Sordariomycetes</taxon>
        <taxon>Sordariomycetidae</taxon>
        <taxon>Sordariales</taxon>
        <taxon>Podosporaceae</taxon>
        <taxon>Podospora</taxon>
    </lineage>
</organism>
<evidence type="ECO:0000256" key="6">
    <source>
        <dbReference type="RuleBase" id="RU361243"/>
    </source>
</evidence>
<name>A0ABR0GTD0_9PEZI</name>
<dbReference type="InterPro" id="IPR013328">
    <property type="entry name" value="6PGD_dom2"/>
</dbReference>
<dbReference type="PANTHER" id="PTHR11728:SF8">
    <property type="entry name" value="GLYCEROL-3-PHOSPHATE DEHYDROGENASE [NAD(+)]-RELATED"/>
    <property type="match status" value="1"/>
</dbReference>
<evidence type="ECO:0000259" key="9">
    <source>
        <dbReference type="Pfam" id="PF07479"/>
    </source>
</evidence>
<dbReference type="GO" id="GO:0141152">
    <property type="term" value="F:glycerol-3-phosphate dehydrogenase (NAD+) activity"/>
    <property type="evidence" value="ECO:0007669"/>
    <property type="project" value="UniProtKB-EC"/>
</dbReference>
<feature type="region of interest" description="Disordered" evidence="7">
    <location>
        <begin position="1"/>
        <end position="20"/>
    </location>
</feature>
<evidence type="ECO:0000313" key="11">
    <source>
        <dbReference type="Proteomes" id="UP001323405"/>
    </source>
</evidence>
<keyword evidence="11" id="KW-1185">Reference proteome</keyword>
<feature type="domain" description="Glycerol-3-phosphate dehydrogenase NAD-dependent C-terminal" evidence="9">
    <location>
        <begin position="438"/>
        <end position="584"/>
    </location>
</feature>
<dbReference type="PANTHER" id="PTHR11728">
    <property type="entry name" value="GLYCEROL-3-PHOSPHATE DEHYDROGENASE"/>
    <property type="match status" value="1"/>
</dbReference>
<dbReference type="Gene3D" id="1.10.1040.10">
    <property type="entry name" value="N-(1-d-carboxylethyl)-l-norvaline Dehydrogenase, domain 2"/>
    <property type="match status" value="1"/>
</dbReference>
<evidence type="ECO:0000256" key="7">
    <source>
        <dbReference type="SAM" id="MobiDB-lite"/>
    </source>
</evidence>
<dbReference type="Pfam" id="PF07479">
    <property type="entry name" value="NAD_Gly3P_dh_C"/>
    <property type="match status" value="1"/>
</dbReference>
<evidence type="ECO:0000256" key="3">
    <source>
        <dbReference type="ARBA" id="ARBA00023027"/>
    </source>
</evidence>
<dbReference type="EMBL" id="JAFFHA010000001">
    <property type="protein sequence ID" value="KAK4658971.1"/>
    <property type="molecule type" value="Genomic_DNA"/>
</dbReference>
<dbReference type="InterPro" id="IPR036291">
    <property type="entry name" value="NAD(P)-bd_dom_sf"/>
</dbReference>
<evidence type="ECO:0000313" key="10">
    <source>
        <dbReference type="EMBL" id="KAK4658971.1"/>
    </source>
</evidence>
<sequence>MGQPRRSNSGQWRPPLPAPSHRPRARPLLFWLMKILRLADYKKSPNIPRLLLRTIFSAACSIPKSCRLSPFPCSTPDLPHFSCRNIHSHSGPSRYPILKAKARPSPEARTCRQSRAFSSHLLNNPNPDHHCGVAPSPRPTPPRCHNLDPLSLAPPLGCSNIAVSLAAPLTLNNKQQPSHRTTHSQSAKMTVPDSFPHKHKVAVIGSGNWGTTVGKVIAESTSEHPDVFEKDVQMWVYEEKVRVDGETRNLTEVINTKHQNTKYLEGINLPTNLIANPSIEDAVKDATILIFNFPHEFINNICRQLKGKILPYARGVSCIKGVTVTDDKIELICEFIGEQLEIYCGALSGANIASEIANENWCETTIAYNTPPCDRHVANGNGQANGNGNGAYEEHRDSRGQIVKTKLTPVPEDYPPLDHEVLHTLFSRPYFTVSMVSDVVGVSLGGALKNIVAIACGFVEGHGWNMTAKTAVMRRGMLEIIQFAREFYPETIQPATLWEESAGWGDMIVSCTAARNWRYSKMAVERGVSIQEIERTELNGQKLQGISTSREVSSFLRARGIEDKYPLFKLVDGILDGKVNVNDIPSLFRKN</sequence>
<comment type="catalytic activity">
    <reaction evidence="4 6">
        <text>sn-glycerol 3-phosphate + NAD(+) = dihydroxyacetone phosphate + NADH + H(+)</text>
        <dbReference type="Rhea" id="RHEA:11092"/>
        <dbReference type="ChEBI" id="CHEBI:15378"/>
        <dbReference type="ChEBI" id="CHEBI:57540"/>
        <dbReference type="ChEBI" id="CHEBI:57597"/>
        <dbReference type="ChEBI" id="CHEBI:57642"/>
        <dbReference type="ChEBI" id="CHEBI:57945"/>
        <dbReference type="EC" id="1.1.1.8"/>
    </reaction>
</comment>
<dbReference type="InterPro" id="IPR006168">
    <property type="entry name" value="G3P_DH_NAD-dep"/>
</dbReference>
<dbReference type="Gene3D" id="3.40.50.720">
    <property type="entry name" value="NAD(P)-binding Rossmann-like Domain"/>
    <property type="match status" value="1"/>
</dbReference>
<dbReference type="EC" id="1.1.1.8" evidence="6"/>
<keyword evidence="3 5" id="KW-0520">NAD</keyword>
<feature type="domain" description="Glycerol-3-phosphate dehydrogenase NAD-dependent N-terminal" evidence="8">
    <location>
        <begin position="200"/>
        <end position="370"/>
    </location>
</feature>
<keyword evidence="2 5" id="KW-0560">Oxidoreductase</keyword>
<evidence type="ECO:0000256" key="1">
    <source>
        <dbReference type="ARBA" id="ARBA00011009"/>
    </source>
</evidence>
<dbReference type="PRINTS" id="PR00077">
    <property type="entry name" value="GPDHDRGNASE"/>
</dbReference>